<sequence length="67" mass="7474">MSSAGSTTVSTTSATASRNSRILVVLHLVDTHLQAFRTLLPSSRRIVWDVHRDRFLVHRFLNSILAG</sequence>
<accession>A0A165DMB6</accession>
<dbReference type="AlphaFoldDB" id="A0A165DMB6"/>
<evidence type="ECO:0000313" key="1">
    <source>
        <dbReference type="EMBL" id="KZV84895.1"/>
    </source>
</evidence>
<proteinExistence type="predicted"/>
<organism evidence="1 2">
    <name type="scientific">Exidia glandulosa HHB12029</name>
    <dbReference type="NCBI Taxonomy" id="1314781"/>
    <lineage>
        <taxon>Eukaryota</taxon>
        <taxon>Fungi</taxon>
        <taxon>Dikarya</taxon>
        <taxon>Basidiomycota</taxon>
        <taxon>Agaricomycotina</taxon>
        <taxon>Agaricomycetes</taxon>
        <taxon>Auriculariales</taxon>
        <taxon>Exidiaceae</taxon>
        <taxon>Exidia</taxon>
    </lineage>
</organism>
<keyword evidence="2" id="KW-1185">Reference proteome</keyword>
<dbReference type="EMBL" id="KV426207">
    <property type="protein sequence ID" value="KZV84895.1"/>
    <property type="molecule type" value="Genomic_DNA"/>
</dbReference>
<dbReference type="InParanoid" id="A0A165DMB6"/>
<gene>
    <name evidence="1" type="ORF">EXIGLDRAFT_726661</name>
</gene>
<reference evidence="1 2" key="1">
    <citation type="journal article" date="2016" name="Mol. Biol. Evol.">
        <title>Comparative Genomics of Early-Diverging Mushroom-Forming Fungi Provides Insights into the Origins of Lignocellulose Decay Capabilities.</title>
        <authorList>
            <person name="Nagy L.G."/>
            <person name="Riley R."/>
            <person name="Tritt A."/>
            <person name="Adam C."/>
            <person name="Daum C."/>
            <person name="Floudas D."/>
            <person name="Sun H."/>
            <person name="Yadav J.S."/>
            <person name="Pangilinan J."/>
            <person name="Larsson K.H."/>
            <person name="Matsuura K."/>
            <person name="Barry K."/>
            <person name="Labutti K."/>
            <person name="Kuo R."/>
            <person name="Ohm R.A."/>
            <person name="Bhattacharya S.S."/>
            <person name="Shirouzu T."/>
            <person name="Yoshinaga Y."/>
            <person name="Martin F.M."/>
            <person name="Grigoriev I.V."/>
            <person name="Hibbett D.S."/>
        </authorList>
    </citation>
    <scope>NUCLEOTIDE SEQUENCE [LARGE SCALE GENOMIC DNA]</scope>
    <source>
        <strain evidence="1 2">HHB12029</strain>
    </source>
</reference>
<evidence type="ECO:0000313" key="2">
    <source>
        <dbReference type="Proteomes" id="UP000077266"/>
    </source>
</evidence>
<protein>
    <submittedName>
        <fullName evidence="1">Uncharacterized protein</fullName>
    </submittedName>
</protein>
<dbReference type="Proteomes" id="UP000077266">
    <property type="component" value="Unassembled WGS sequence"/>
</dbReference>
<name>A0A165DMB6_EXIGL</name>